<keyword evidence="2" id="KW-0812">Transmembrane</keyword>
<organism evidence="3 4">
    <name type="scientific">Ficus carica</name>
    <name type="common">Common fig</name>
    <dbReference type="NCBI Taxonomy" id="3494"/>
    <lineage>
        <taxon>Eukaryota</taxon>
        <taxon>Viridiplantae</taxon>
        <taxon>Streptophyta</taxon>
        <taxon>Embryophyta</taxon>
        <taxon>Tracheophyta</taxon>
        <taxon>Spermatophyta</taxon>
        <taxon>Magnoliopsida</taxon>
        <taxon>eudicotyledons</taxon>
        <taxon>Gunneridae</taxon>
        <taxon>Pentapetalae</taxon>
        <taxon>rosids</taxon>
        <taxon>fabids</taxon>
        <taxon>Rosales</taxon>
        <taxon>Moraceae</taxon>
        <taxon>Ficeae</taxon>
        <taxon>Ficus</taxon>
    </lineage>
</organism>
<keyword evidence="2" id="KW-1133">Transmembrane helix</keyword>
<keyword evidence="4" id="KW-1185">Reference proteome</keyword>
<feature type="transmembrane region" description="Helical" evidence="2">
    <location>
        <begin position="49"/>
        <end position="73"/>
    </location>
</feature>
<name>A0AA88D3Q3_FICCA</name>
<feature type="compositionally biased region" description="Low complexity" evidence="1">
    <location>
        <begin position="1"/>
        <end position="24"/>
    </location>
</feature>
<proteinExistence type="predicted"/>
<feature type="compositionally biased region" description="Basic residues" evidence="1">
    <location>
        <begin position="78"/>
        <end position="90"/>
    </location>
</feature>
<protein>
    <recommendedName>
        <fullName evidence="5">Transmembrane protein</fullName>
    </recommendedName>
</protein>
<feature type="compositionally biased region" description="Basic and acidic residues" evidence="1">
    <location>
        <begin position="129"/>
        <end position="144"/>
    </location>
</feature>
<feature type="region of interest" description="Disordered" evidence="1">
    <location>
        <begin position="78"/>
        <end position="188"/>
    </location>
</feature>
<dbReference type="AlphaFoldDB" id="A0AA88D3Q3"/>
<evidence type="ECO:0000256" key="2">
    <source>
        <dbReference type="SAM" id="Phobius"/>
    </source>
</evidence>
<feature type="compositionally biased region" description="Basic and acidic residues" evidence="1">
    <location>
        <begin position="93"/>
        <end position="113"/>
    </location>
</feature>
<evidence type="ECO:0000313" key="3">
    <source>
        <dbReference type="EMBL" id="GMN41606.1"/>
    </source>
</evidence>
<dbReference type="Proteomes" id="UP001187192">
    <property type="component" value="Unassembled WGS sequence"/>
</dbReference>
<evidence type="ECO:0008006" key="5">
    <source>
        <dbReference type="Google" id="ProtNLM"/>
    </source>
</evidence>
<dbReference type="EMBL" id="BTGU01000013">
    <property type="protein sequence ID" value="GMN41606.1"/>
    <property type="molecule type" value="Genomic_DNA"/>
</dbReference>
<gene>
    <name evidence="3" type="ORF">TIFTF001_010826</name>
</gene>
<comment type="caution">
    <text evidence="3">The sequence shown here is derived from an EMBL/GenBank/DDBJ whole genome shotgun (WGS) entry which is preliminary data.</text>
</comment>
<feature type="region of interest" description="Disordered" evidence="1">
    <location>
        <begin position="1"/>
        <end position="45"/>
    </location>
</feature>
<dbReference type="PANTHER" id="PTHR33429:SF7">
    <property type="entry name" value="OS02G0708000 PROTEIN"/>
    <property type="match status" value="1"/>
</dbReference>
<evidence type="ECO:0000256" key="1">
    <source>
        <dbReference type="SAM" id="MobiDB-lite"/>
    </source>
</evidence>
<dbReference type="PANTHER" id="PTHR33429">
    <property type="entry name" value="OS02G0708000 PROTEIN-RELATED"/>
    <property type="match status" value="1"/>
</dbReference>
<sequence>MSTFQPQQQQQPQTQPQPQQQQQPVLVYPNPVPKQPTPVGSSHHSDGSFGTVFIILAVIVVVSAIACLFGRLCGRKVHNQKPKQSHKHSRSTAPKDRPDAEFGNRNFRPRDQGDVEFANNNNNNPSLSRPKEGGDIEFGFDSKRAHANGKKTNGGREDRGHVGFENVNGNVKHHGDHHHHDGGPTQSH</sequence>
<accession>A0AA88D3Q3</accession>
<evidence type="ECO:0000313" key="4">
    <source>
        <dbReference type="Proteomes" id="UP001187192"/>
    </source>
</evidence>
<keyword evidence="2" id="KW-0472">Membrane</keyword>
<reference evidence="3" key="1">
    <citation type="submission" date="2023-07" db="EMBL/GenBank/DDBJ databases">
        <title>draft genome sequence of fig (Ficus carica).</title>
        <authorList>
            <person name="Takahashi T."/>
            <person name="Nishimura K."/>
        </authorList>
    </citation>
    <scope>NUCLEOTIDE SEQUENCE</scope>
</reference>